<comment type="caution">
    <text evidence="3">The sequence shown here is derived from an EMBL/GenBank/DDBJ whole genome shotgun (WGS) entry which is preliminary data.</text>
</comment>
<evidence type="ECO:0000256" key="2">
    <source>
        <dbReference type="ARBA" id="ARBA00023157"/>
    </source>
</evidence>
<gene>
    <name evidence="3" type="ORF">B0T18DRAFT_322637</name>
</gene>
<dbReference type="PANTHER" id="PTHR46403:SF1">
    <property type="entry name" value="TP53-REGULATED INHIBITOR OF APOPTOSIS 1"/>
    <property type="match status" value="1"/>
</dbReference>
<dbReference type="GO" id="GO:0005829">
    <property type="term" value="C:cytosol"/>
    <property type="evidence" value="ECO:0007669"/>
    <property type="project" value="TreeGrafter"/>
</dbReference>
<keyword evidence="2" id="KW-1015">Disulfide bond</keyword>
<accession>A0AA40K8I8</accession>
<evidence type="ECO:0000256" key="1">
    <source>
        <dbReference type="ARBA" id="ARBA00006196"/>
    </source>
</evidence>
<reference evidence="3" key="1">
    <citation type="submission" date="2023-06" db="EMBL/GenBank/DDBJ databases">
        <title>Genome-scale phylogeny and comparative genomics of the fungal order Sordariales.</title>
        <authorList>
            <consortium name="Lawrence Berkeley National Laboratory"/>
            <person name="Hensen N."/>
            <person name="Bonometti L."/>
            <person name="Westerberg I."/>
            <person name="Brannstrom I.O."/>
            <person name="Guillou S."/>
            <person name="Cros-Aarteil S."/>
            <person name="Calhoun S."/>
            <person name="Haridas S."/>
            <person name="Kuo A."/>
            <person name="Mondo S."/>
            <person name="Pangilinan J."/>
            <person name="Riley R."/>
            <person name="LaButti K."/>
            <person name="Andreopoulos B."/>
            <person name="Lipzen A."/>
            <person name="Chen C."/>
            <person name="Yanf M."/>
            <person name="Daum C."/>
            <person name="Ng V."/>
            <person name="Clum A."/>
            <person name="Steindorff A."/>
            <person name="Ohm R."/>
            <person name="Martin F."/>
            <person name="Silar P."/>
            <person name="Natvig D."/>
            <person name="Lalanne C."/>
            <person name="Gautier V."/>
            <person name="Ament-velasquez S.L."/>
            <person name="Kruys A."/>
            <person name="Hutchinson M.I."/>
            <person name="Powell A.J."/>
            <person name="Barry K."/>
            <person name="Miller A.N."/>
            <person name="Grigoriev I.V."/>
            <person name="Debuchy R."/>
            <person name="Gladieux P."/>
            <person name="Thoren M.H."/>
            <person name="Johannesson H."/>
        </authorList>
    </citation>
    <scope>NUCLEOTIDE SEQUENCE</scope>
    <source>
        <strain evidence="3">SMH3187-1</strain>
    </source>
</reference>
<keyword evidence="4" id="KW-1185">Reference proteome</keyword>
<dbReference type="Proteomes" id="UP001172155">
    <property type="component" value="Unassembled WGS sequence"/>
</dbReference>
<comment type="similarity">
    <text evidence="1">Belongs to the TRIAP1/MDM35 family.</text>
</comment>
<dbReference type="InterPro" id="IPR007918">
    <property type="entry name" value="MDM35_apoptosis"/>
</dbReference>
<dbReference type="GO" id="GO:0005634">
    <property type="term" value="C:nucleus"/>
    <property type="evidence" value="ECO:0007669"/>
    <property type="project" value="TreeGrafter"/>
</dbReference>
<sequence length="91" mass="10516">MSQSLAKQCNEVKERYDTCFLKWYSEKYLRGTGSAEDNECSTLFKEYSKCLQVALKERGIDKLVEDAREDNKDNDAAFLGRKKCELFQVAS</sequence>
<proteinExistence type="inferred from homology"/>
<dbReference type="AlphaFoldDB" id="A0AA40K8I8"/>
<dbReference type="GO" id="GO:1990050">
    <property type="term" value="F:phosphatidic acid transfer activity"/>
    <property type="evidence" value="ECO:0007669"/>
    <property type="project" value="TreeGrafter"/>
</dbReference>
<dbReference type="EMBL" id="JAUKUD010000003">
    <property type="protein sequence ID" value="KAK0749926.1"/>
    <property type="molecule type" value="Genomic_DNA"/>
</dbReference>
<dbReference type="GO" id="GO:0045332">
    <property type="term" value="P:phospholipid translocation"/>
    <property type="evidence" value="ECO:0007669"/>
    <property type="project" value="TreeGrafter"/>
</dbReference>
<evidence type="ECO:0000313" key="3">
    <source>
        <dbReference type="EMBL" id="KAK0749926.1"/>
    </source>
</evidence>
<name>A0AA40K8I8_9PEZI</name>
<dbReference type="GO" id="GO:0005758">
    <property type="term" value="C:mitochondrial intermembrane space"/>
    <property type="evidence" value="ECO:0007669"/>
    <property type="project" value="TreeGrafter"/>
</dbReference>
<evidence type="ECO:0000313" key="4">
    <source>
        <dbReference type="Proteomes" id="UP001172155"/>
    </source>
</evidence>
<dbReference type="PANTHER" id="PTHR46403">
    <property type="entry name" value="TP53-REGULATED INHIBITOR OF APOPTOSIS 1"/>
    <property type="match status" value="1"/>
</dbReference>
<protein>
    <submittedName>
        <fullName evidence="3">Uncharacterized protein</fullName>
    </submittedName>
</protein>
<organism evidence="3 4">
    <name type="scientific">Schizothecium vesticola</name>
    <dbReference type="NCBI Taxonomy" id="314040"/>
    <lineage>
        <taxon>Eukaryota</taxon>
        <taxon>Fungi</taxon>
        <taxon>Dikarya</taxon>
        <taxon>Ascomycota</taxon>
        <taxon>Pezizomycotina</taxon>
        <taxon>Sordariomycetes</taxon>
        <taxon>Sordariomycetidae</taxon>
        <taxon>Sordariales</taxon>
        <taxon>Schizotheciaceae</taxon>
        <taxon>Schizothecium</taxon>
    </lineage>
</organism>
<dbReference type="Pfam" id="PF05254">
    <property type="entry name" value="UPF0203"/>
    <property type="match status" value="1"/>
</dbReference>